<dbReference type="EMBL" id="JACWMS010000001">
    <property type="protein sequence ID" value="MBD1318632.1"/>
    <property type="molecule type" value="Genomic_DNA"/>
</dbReference>
<dbReference type="PANTHER" id="PTHR33154">
    <property type="entry name" value="TRANSCRIPTIONAL REGULATOR, ARSR FAMILY"/>
    <property type="match status" value="1"/>
</dbReference>
<keyword evidence="2" id="KW-0238">DNA-binding</keyword>
<feature type="domain" description="HTH arsR-type" evidence="5">
    <location>
        <begin position="1"/>
        <end position="90"/>
    </location>
</feature>
<dbReference type="InterPro" id="IPR036390">
    <property type="entry name" value="WH_DNA-bd_sf"/>
</dbReference>
<dbReference type="InterPro" id="IPR036388">
    <property type="entry name" value="WH-like_DNA-bd_sf"/>
</dbReference>
<accession>A0ABR7W9Y5</accession>
<dbReference type="PROSITE" id="PS50987">
    <property type="entry name" value="HTH_ARSR_2"/>
    <property type="match status" value="1"/>
</dbReference>
<evidence type="ECO:0000259" key="5">
    <source>
        <dbReference type="PROSITE" id="PS50987"/>
    </source>
</evidence>
<evidence type="ECO:0000313" key="7">
    <source>
        <dbReference type="Proteomes" id="UP000602395"/>
    </source>
</evidence>
<dbReference type="Pfam" id="PF12840">
    <property type="entry name" value="HTH_20"/>
    <property type="match status" value="1"/>
</dbReference>
<dbReference type="InterPro" id="IPR001845">
    <property type="entry name" value="HTH_ArsR_DNA-bd_dom"/>
</dbReference>
<keyword evidence="3" id="KW-0804">Transcription</keyword>
<comment type="caution">
    <text evidence="6">The sequence shown here is derived from an EMBL/GenBank/DDBJ whole genome shotgun (WGS) entry which is preliminary data.</text>
</comment>
<dbReference type="Gene3D" id="1.10.10.10">
    <property type="entry name" value="Winged helix-like DNA-binding domain superfamily/Winged helix DNA-binding domain"/>
    <property type="match status" value="1"/>
</dbReference>
<dbReference type="SUPFAM" id="SSF46785">
    <property type="entry name" value="Winged helix' DNA-binding domain"/>
    <property type="match status" value="1"/>
</dbReference>
<sequence>MGVFDAIADPVRRRILGILADGPCRVVDITDLLAGDHPISRPAISRHLRILAAADLVDVTERGRERHYHLDPAPLDDVRTFLAALGSRPDTSPGTGPPGSRRSRIDEDMLDALDTEVYRTRRDRRRAAVERQEDSA</sequence>
<reference evidence="6 7" key="1">
    <citation type="submission" date="2020-09" db="EMBL/GenBank/DDBJ databases">
        <title>Novel species in genus Gordonia.</title>
        <authorList>
            <person name="Zhang G."/>
        </authorList>
    </citation>
    <scope>NUCLEOTIDE SEQUENCE [LARGE SCALE GENOMIC DNA]</scope>
    <source>
        <strain evidence="6 7">ON-33</strain>
    </source>
</reference>
<organism evidence="6 7">
    <name type="scientific">Gordonia hankookensis</name>
    <dbReference type="NCBI Taxonomy" id="589403"/>
    <lineage>
        <taxon>Bacteria</taxon>
        <taxon>Bacillati</taxon>
        <taxon>Actinomycetota</taxon>
        <taxon>Actinomycetes</taxon>
        <taxon>Mycobacteriales</taxon>
        <taxon>Gordoniaceae</taxon>
        <taxon>Gordonia</taxon>
    </lineage>
</organism>
<gene>
    <name evidence="6" type="ORF">IDF66_03480</name>
</gene>
<evidence type="ECO:0000313" key="6">
    <source>
        <dbReference type="EMBL" id="MBD1318632.1"/>
    </source>
</evidence>
<dbReference type="PRINTS" id="PR00778">
    <property type="entry name" value="HTHARSR"/>
</dbReference>
<evidence type="ECO:0000256" key="3">
    <source>
        <dbReference type="ARBA" id="ARBA00023163"/>
    </source>
</evidence>
<dbReference type="PANTHER" id="PTHR33154:SF33">
    <property type="entry name" value="TRANSCRIPTIONAL REPRESSOR SDPR"/>
    <property type="match status" value="1"/>
</dbReference>
<dbReference type="InterPro" id="IPR051081">
    <property type="entry name" value="HTH_MetalResp_TranReg"/>
</dbReference>
<evidence type="ECO:0000256" key="1">
    <source>
        <dbReference type="ARBA" id="ARBA00023015"/>
    </source>
</evidence>
<name>A0ABR7W9Y5_9ACTN</name>
<dbReference type="CDD" id="cd00090">
    <property type="entry name" value="HTH_ARSR"/>
    <property type="match status" value="1"/>
</dbReference>
<dbReference type="Proteomes" id="UP000602395">
    <property type="component" value="Unassembled WGS sequence"/>
</dbReference>
<dbReference type="InterPro" id="IPR011991">
    <property type="entry name" value="ArsR-like_HTH"/>
</dbReference>
<evidence type="ECO:0000256" key="2">
    <source>
        <dbReference type="ARBA" id="ARBA00023125"/>
    </source>
</evidence>
<feature type="region of interest" description="Disordered" evidence="4">
    <location>
        <begin position="85"/>
        <end position="108"/>
    </location>
</feature>
<keyword evidence="1" id="KW-0805">Transcription regulation</keyword>
<keyword evidence="7" id="KW-1185">Reference proteome</keyword>
<evidence type="ECO:0000256" key="4">
    <source>
        <dbReference type="SAM" id="MobiDB-lite"/>
    </source>
</evidence>
<dbReference type="RefSeq" id="WP_190265731.1">
    <property type="nucleotide sequence ID" value="NZ_BAABAD010000003.1"/>
</dbReference>
<dbReference type="SMART" id="SM00418">
    <property type="entry name" value="HTH_ARSR"/>
    <property type="match status" value="1"/>
</dbReference>
<dbReference type="NCBIfam" id="NF033788">
    <property type="entry name" value="HTH_metalloreg"/>
    <property type="match status" value="1"/>
</dbReference>
<protein>
    <submittedName>
        <fullName evidence="6">Winged helix-turn-helix transcriptional regulator</fullName>
    </submittedName>
</protein>
<feature type="compositionally biased region" description="Low complexity" evidence="4">
    <location>
        <begin position="86"/>
        <end position="100"/>
    </location>
</feature>
<proteinExistence type="predicted"/>